<evidence type="ECO:0000313" key="1">
    <source>
        <dbReference type="EMBL" id="BAH86635.1"/>
    </source>
</evidence>
<dbReference type="EMBL" id="AB492278">
    <property type="protein sequence ID" value="BAH86635.1"/>
    <property type="molecule type" value="Genomic_DNA"/>
</dbReference>
<gene>
    <name evidence="1" type="primary">GP130</name>
</gene>
<dbReference type="KEGG" id="vg:14536709"/>
<name>C6L6E8_9BETA</name>
<proteinExistence type="predicted"/>
<reference evidence="1" key="1">
    <citation type="journal article" date="2009" name="Virology">
        <title>Characterization of the guinea pig cytomegalovirus genome locus that encodes homologs of human cytomegalovirus major immediate-early genes, UL128, and UL130.</title>
        <authorList>
            <person name="Yamada S."/>
            <person name="Nozawa N."/>
            <person name="Katano H."/>
            <person name="Fukui Y."/>
            <person name="Tsuda M."/>
            <person name="Tsutsui Y."/>
            <person name="Kurane I."/>
            <person name="Inoue N."/>
        </authorList>
    </citation>
    <scope>NUCLEOTIDE SEQUENCE</scope>
</reference>
<sequence>MHLTCLLMPTSTLRYKINNVRYVVSSVIEASDPVRLLTVRTCIPALVHGVLAAIRSGLTIRIGFLPRRIRKTNRYIVWRPFIGERHANVILVRGIPPHRTSHYIRTSEYSHIVLISTYRLTWWSVARDDL</sequence>
<organism evidence="1">
    <name type="scientific">Caviid betaherpesvirus 2</name>
    <dbReference type="NCBI Taxonomy" id="33706"/>
    <lineage>
        <taxon>Viruses</taxon>
        <taxon>Duplodnaviria</taxon>
        <taxon>Heunggongvirae</taxon>
        <taxon>Peploviricota</taxon>
        <taxon>Herviviricetes</taxon>
        <taxon>Herpesvirales</taxon>
        <taxon>Orthoherpesviridae</taxon>
        <taxon>Betaherpesvirinae</taxon>
        <taxon>Quwivirus</taxon>
        <taxon>Quwivirus caviidbeta2</taxon>
    </lineage>
</organism>
<dbReference type="GeneID" id="14536709"/>
<accession>C6L6E8</accession>
<dbReference type="RefSeq" id="YP_007417882.1">
    <property type="nucleotide sequence ID" value="NC_020231.1"/>
</dbReference>
<protein>
    <submittedName>
        <fullName evidence="1">PGP130</fullName>
    </submittedName>
</protein>